<protein>
    <recommendedName>
        <fullName evidence="4">5-bromo-4-chloroindolyl phosphate hydrolysis protein</fullName>
    </recommendedName>
</protein>
<feature type="transmembrane region" description="Helical" evidence="1">
    <location>
        <begin position="86"/>
        <end position="104"/>
    </location>
</feature>
<dbReference type="RefSeq" id="WP_167193921.1">
    <property type="nucleotide sequence ID" value="NZ_JAAORB010000005.1"/>
</dbReference>
<proteinExistence type="predicted"/>
<feature type="transmembrane region" description="Helical" evidence="1">
    <location>
        <begin position="48"/>
        <end position="65"/>
    </location>
</feature>
<gene>
    <name evidence="2" type="ORF">HAT86_04690</name>
</gene>
<dbReference type="EMBL" id="JAAORB010000005">
    <property type="protein sequence ID" value="NHQ73765.1"/>
    <property type="molecule type" value="Genomic_DNA"/>
</dbReference>
<accession>A0A967BBZ9</accession>
<name>A0A967BBZ9_9RHOB</name>
<comment type="caution">
    <text evidence="2">The sequence shown here is derived from an EMBL/GenBank/DDBJ whole genome shotgun (WGS) entry which is preliminary data.</text>
</comment>
<sequence>MLSKKTGVPFSLPKNPRNLKSAQFLGFAATPLLLSVFFGVAISMVEGLGLILIYGASTWLLTLGLRAEEAYNAAPIARKPKLPLKLLAAVVMGGAVAVTVYFRHGLSLEAALVGLVASGLFITAFGIDPLKDKSVSGPLAEETLRANDVVSQAKTVLHQIQDCIATIGDTETTAGFMAFRNSAERLFDILHEAPERHREMRRHLGVYLDAARDATDRFSVLYMASQDPETKARYLSMLDELKGQFDARARKYLTDERSKLDIELDVLQSQLASDVGKI</sequence>
<dbReference type="Proteomes" id="UP000639775">
    <property type="component" value="Unassembled WGS sequence"/>
</dbReference>
<feature type="transmembrane region" description="Helical" evidence="1">
    <location>
        <begin position="110"/>
        <end position="127"/>
    </location>
</feature>
<keyword evidence="1" id="KW-1133">Transmembrane helix</keyword>
<evidence type="ECO:0008006" key="4">
    <source>
        <dbReference type="Google" id="ProtNLM"/>
    </source>
</evidence>
<keyword evidence="1" id="KW-0472">Membrane</keyword>
<dbReference type="InterPro" id="IPR018770">
    <property type="entry name" value="ChloroindolylP_hydrolase"/>
</dbReference>
<evidence type="ECO:0000313" key="3">
    <source>
        <dbReference type="Proteomes" id="UP000639775"/>
    </source>
</evidence>
<reference evidence="2" key="1">
    <citation type="submission" date="2020-03" db="EMBL/GenBank/DDBJ databases">
        <title>Roseovarius gahaiensis sp. nov., isolated from Gahai Saline Lake, China.</title>
        <authorList>
            <person name="Sun X."/>
        </authorList>
    </citation>
    <scope>NUCLEOTIDE SEQUENCE</scope>
    <source>
        <strain evidence="2">GH877</strain>
    </source>
</reference>
<dbReference type="Pfam" id="PF10112">
    <property type="entry name" value="Halogen_Hydrol"/>
    <property type="match status" value="1"/>
</dbReference>
<evidence type="ECO:0000313" key="2">
    <source>
        <dbReference type="EMBL" id="NHQ73765.1"/>
    </source>
</evidence>
<keyword evidence="1" id="KW-0812">Transmembrane</keyword>
<evidence type="ECO:0000256" key="1">
    <source>
        <dbReference type="SAM" id="Phobius"/>
    </source>
</evidence>
<feature type="transmembrane region" description="Helical" evidence="1">
    <location>
        <begin position="21"/>
        <end position="42"/>
    </location>
</feature>
<dbReference type="AlphaFoldDB" id="A0A967BBZ9"/>
<organism evidence="2 3">
    <name type="scientific">Roseovarius gahaiensis</name>
    <dbReference type="NCBI Taxonomy" id="2716691"/>
    <lineage>
        <taxon>Bacteria</taxon>
        <taxon>Pseudomonadati</taxon>
        <taxon>Pseudomonadota</taxon>
        <taxon>Alphaproteobacteria</taxon>
        <taxon>Rhodobacterales</taxon>
        <taxon>Roseobacteraceae</taxon>
        <taxon>Roseovarius</taxon>
    </lineage>
</organism>
<keyword evidence="3" id="KW-1185">Reference proteome</keyword>